<name>A0A917S4U3_9BACL</name>
<comment type="caution">
    <text evidence="3">The sequence shown here is derived from an EMBL/GenBank/DDBJ whole genome shotgun (WGS) entry which is preliminary data.</text>
</comment>
<evidence type="ECO:0000313" key="3">
    <source>
        <dbReference type="EMBL" id="GGL57223.1"/>
    </source>
</evidence>
<dbReference type="GO" id="GO:0016757">
    <property type="term" value="F:glycosyltransferase activity"/>
    <property type="evidence" value="ECO:0007669"/>
    <property type="project" value="InterPro"/>
</dbReference>
<dbReference type="GO" id="GO:0009103">
    <property type="term" value="P:lipopolysaccharide biosynthetic process"/>
    <property type="evidence" value="ECO:0007669"/>
    <property type="project" value="TreeGrafter"/>
</dbReference>
<dbReference type="Pfam" id="PF00534">
    <property type="entry name" value="Glycos_transf_1"/>
    <property type="match status" value="1"/>
</dbReference>
<dbReference type="Gene3D" id="3.40.50.11090">
    <property type="match status" value="1"/>
</dbReference>
<keyword evidence="1" id="KW-0808">Transferase</keyword>
<keyword evidence="4" id="KW-1185">Reference proteome</keyword>
<reference evidence="3" key="1">
    <citation type="journal article" date="2014" name="Int. J. Syst. Evol. Microbiol.">
        <title>Complete genome sequence of Corynebacterium casei LMG S-19264T (=DSM 44701T), isolated from a smear-ripened cheese.</title>
        <authorList>
            <consortium name="US DOE Joint Genome Institute (JGI-PGF)"/>
            <person name="Walter F."/>
            <person name="Albersmeier A."/>
            <person name="Kalinowski J."/>
            <person name="Ruckert C."/>
        </authorList>
    </citation>
    <scope>NUCLEOTIDE SEQUENCE</scope>
    <source>
        <strain evidence="3">JCM 15325</strain>
    </source>
</reference>
<dbReference type="Proteomes" id="UP000654670">
    <property type="component" value="Unassembled WGS sequence"/>
</dbReference>
<sequence length="396" mass="46890">MLYNFMDILDARGYEVYAITPSESIKWEKGIWKERLNGNNKRGIKNRIKSTVFSYLKKNKKLDQLASWFKILNMNKKLIENWVESDITIATFSWTAYAADYLSNKTISIYHMQHFEELFFQDTTKRFFTRNTYNLPLYKISNSKWLQNLLKTKFNQDSYLLNPGIDLSIFNSKINYKDKYIEKKDWNFVSFFDEKREWKGFNDAAEAIKIARKNLEEKGYTINWNVFGLEPPAKEYDTQFHYCGKLFNEDLADLYKNSDIVLLTSWYESFPLPPIEAMACGSVVISTQYGVEDYLNSNVNGFVVEPRKIEAIAEKIIYAVMHPFQLQAIVERALDTVKNYEWEKRTDQLEKILSLIVKNHSFNKYKLIDDLVSGSFKEYMYQEFKINEDIKLNKES</sequence>
<gene>
    <name evidence="3" type="ORF">GCM10007968_21560</name>
</gene>
<dbReference type="CDD" id="cd03801">
    <property type="entry name" value="GT4_PimA-like"/>
    <property type="match status" value="1"/>
</dbReference>
<protein>
    <recommendedName>
        <fullName evidence="2">Glycosyl transferase family 1 domain-containing protein</fullName>
    </recommendedName>
</protein>
<dbReference type="Gene3D" id="3.40.50.2000">
    <property type="entry name" value="Glycogen Phosphorylase B"/>
    <property type="match status" value="1"/>
</dbReference>
<feature type="domain" description="Glycosyl transferase family 1" evidence="2">
    <location>
        <begin position="175"/>
        <end position="323"/>
    </location>
</feature>
<dbReference type="AlphaFoldDB" id="A0A917S4U3"/>
<proteinExistence type="predicted"/>
<dbReference type="PANTHER" id="PTHR46401">
    <property type="entry name" value="GLYCOSYLTRANSFERASE WBBK-RELATED"/>
    <property type="match status" value="1"/>
</dbReference>
<dbReference type="EMBL" id="BMOK01000008">
    <property type="protein sequence ID" value="GGL57223.1"/>
    <property type="molecule type" value="Genomic_DNA"/>
</dbReference>
<reference evidence="3" key="2">
    <citation type="submission" date="2020-09" db="EMBL/GenBank/DDBJ databases">
        <authorList>
            <person name="Sun Q."/>
            <person name="Ohkuma M."/>
        </authorList>
    </citation>
    <scope>NUCLEOTIDE SEQUENCE</scope>
    <source>
        <strain evidence="3">JCM 15325</strain>
    </source>
</reference>
<dbReference type="SUPFAM" id="SSF53756">
    <property type="entry name" value="UDP-Glycosyltransferase/glycogen phosphorylase"/>
    <property type="match status" value="1"/>
</dbReference>
<evidence type="ECO:0000313" key="4">
    <source>
        <dbReference type="Proteomes" id="UP000654670"/>
    </source>
</evidence>
<evidence type="ECO:0000259" key="2">
    <source>
        <dbReference type="Pfam" id="PF00534"/>
    </source>
</evidence>
<evidence type="ECO:0000256" key="1">
    <source>
        <dbReference type="ARBA" id="ARBA00022679"/>
    </source>
</evidence>
<accession>A0A917S4U3</accession>
<dbReference type="InterPro" id="IPR001296">
    <property type="entry name" value="Glyco_trans_1"/>
</dbReference>
<dbReference type="PANTHER" id="PTHR46401:SF2">
    <property type="entry name" value="GLYCOSYLTRANSFERASE WBBK-RELATED"/>
    <property type="match status" value="1"/>
</dbReference>
<organism evidence="3 4">
    <name type="scientific">Sporolactobacillus putidus</name>
    <dbReference type="NCBI Taxonomy" id="492735"/>
    <lineage>
        <taxon>Bacteria</taxon>
        <taxon>Bacillati</taxon>
        <taxon>Bacillota</taxon>
        <taxon>Bacilli</taxon>
        <taxon>Bacillales</taxon>
        <taxon>Sporolactobacillaceae</taxon>
        <taxon>Sporolactobacillus</taxon>
    </lineage>
</organism>